<evidence type="ECO:0000313" key="3">
    <source>
        <dbReference type="EMBL" id="OZJ04621.1"/>
    </source>
</evidence>
<dbReference type="EMBL" id="MVBO01000034">
    <property type="protein sequence ID" value="OZJ04621.1"/>
    <property type="molecule type" value="Genomic_DNA"/>
</dbReference>
<keyword evidence="2" id="KW-0812">Transmembrane</keyword>
<evidence type="ECO:0000256" key="2">
    <source>
        <dbReference type="SAM" id="Phobius"/>
    </source>
</evidence>
<organism evidence="3 4">
    <name type="scientific">Bifiguratus adelaidae</name>
    <dbReference type="NCBI Taxonomy" id="1938954"/>
    <lineage>
        <taxon>Eukaryota</taxon>
        <taxon>Fungi</taxon>
        <taxon>Fungi incertae sedis</taxon>
        <taxon>Mucoromycota</taxon>
        <taxon>Mucoromycotina</taxon>
        <taxon>Endogonomycetes</taxon>
        <taxon>Endogonales</taxon>
        <taxon>Endogonales incertae sedis</taxon>
        <taxon>Bifiguratus</taxon>
    </lineage>
</organism>
<dbReference type="Proteomes" id="UP000242875">
    <property type="component" value="Unassembled WGS sequence"/>
</dbReference>
<keyword evidence="2" id="KW-1133">Transmembrane helix</keyword>
<name>A0A261Y202_9FUNG</name>
<evidence type="ECO:0000313" key="4">
    <source>
        <dbReference type="Proteomes" id="UP000242875"/>
    </source>
</evidence>
<proteinExistence type="predicted"/>
<feature type="transmembrane region" description="Helical" evidence="2">
    <location>
        <begin position="330"/>
        <end position="349"/>
    </location>
</feature>
<evidence type="ECO:0000256" key="1">
    <source>
        <dbReference type="SAM" id="MobiDB-lite"/>
    </source>
</evidence>
<dbReference type="OrthoDB" id="2285020at2759"/>
<accession>A0A261Y202</accession>
<feature type="transmembrane region" description="Helical" evidence="2">
    <location>
        <begin position="294"/>
        <end position="310"/>
    </location>
</feature>
<dbReference type="AlphaFoldDB" id="A0A261Y202"/>
<comment type="caution">
    <text evidence="3">The sequence shown here is derived from an EMBL/GenBank/DDBJ whole genome shotgun (WGS) entry which is preliminary data.</text>
</comment>
<feature type="region of interest" description="Disordered" evidence="1">
    <location>
        <begin position="88"/>
        <end position="118"/>
    </location>
</feature>
<reference evidence="3 4" key="1">
    <citation type="journal article" date="2017" name="Mycologia">
        <title>Bifiguratus adelaidae, gen. et sp. nov., a new member of Mucoromycotina in endophytic and soil-dwelling habitats.</title>
        <authorList>
            <person name="Torres-Cruz T.J."/>
            <person name="Billingsley Tobias T.L."/>
            <person name="Almatruk M."/>
            <person name="Hesse C."/>
            <person name="Kuske C.R."/>
            <person name="Desiro A."/>
            <person name="Benucci G.M."/>
            <person name="Bonito G."/>
            <person name="Stajich J.E."/>
            <person name="Dunlap C."/>
            <person name="Arnold A.E."/>
            <person name="Porras-Alfaro A."/>
        </authorList>
    </citation>
    <scope>NUCLEOTIDE SEQUENCE [LARGE SCALE GENOMIC DNA]</scope>
    <source>
        <strain evidence="3 4">AZ0501</strain>
    </source>
</reference>
<keyword evidence="2" id="KW-0472">Membrane</keyword>
<gene>
    <name evidence="3" type="ORF">BZG36_02040</name>
</gene>
<feature type="compositionally biased region" description="Low complexity" evidence="1">
    <location>
        <begin position="94"/>
        <end position="116"/>
    </location>
</feature>
<protein>
    <submittedName>
        <fullName evidence="3">Uncharacterized protein</fullName>
    </submittedName>
</protein>
<sequence>MAQVMARQIASKIWDSSENLFKEENLAPKRTLSLINLKKSPKAPGSKDKIVRNATVADLRSLSPDSNNSGDTDLARKYSLRETYLQDLSNGQPSRTPSATGSSCSSESSSTLHSASVNEKHRLDHSPWEDLFLPNATVNGLNDEIKIFLRSPNVHRSQLTAPSLANINAWDRGTSHLSRSSSLRKPVPIQLAMMPYSTQDIQEGDEGSDADTIIERPDYDPYHVLYKIKFDQRCSRETQISADDLSVISVPTREQATLNTCQAEPRRKTSVRFKLYRAAHHSHKWMQQAPRGQLLFYVGFLFPPAWIIGSHLKGQLATEEDAFWKRRCRWAMTISFVVLACILVVVFILHQSIFHVQG</sequence>
<keyword evidence="4" id="KW-1185">Reference proteome</keyword>